<dbReference type="Gene3D" id="3.30.750.140">
    <property type="match status" value="1"/>
</dbReference>
<evidence type="ECO:0000313" key="3">
    <source>
        <dbReference type="Proteomes" id="UP000678895"/>
    </source>
</evidence>
<keyword evidence="3" id="KW-1185">Reference proteome</keyword>
<evidence type="ECO:0008006" key="4">
    <source>
        <dbReference type="Google" id="ProtNLM"/>
    </source>
</evidence>
<feature type="compositionally biased region" description="Gly residues" evidence="1">
    <location>
        <begin position="204"/>
        <end position="219"/>
    </location>
</feature>
<reference evidence="2" key="1">
    <citation type="submission" date="2021-03" db="EMBL/GenBank/DDBJ databases">
        <title>Antimicrobial resistance genes in bacteria isolated from Japanese honey, and their potential for conferring macrolide and lincosamide resistance in the American foulbrood pathogen Paenibacillus larvae.</title>
        <authorList>
            <person name="Okamoto M."/>
            <person name="Kumagai M."/>
            <person name="Kanamori H."/>
            <person name="Takamatsu D."/>
        </authorList>
    </citation>
    <scope>NUCLEOTIDE SEQUENCE</scope>
    <source>
        <strain evidence="2">J41TS4</strain>
    </source>
</reference>
<dbReference type="AlphaFoldDB" id="A0A919XYR9"/>
<feature type="region of interest" description="Disordered" evidence="1">
    <location>
        <begin position="203"/>
        <end position="228"/>
    </location>
</feature>
<dbReference type="InterPro" id="IPR038610">
    <property type="entry name" value="FliK-like_C_sf"/>
</dbReference>
<dbReference type="EMBL" id="BORS01000004">
    <property type="protein sequence ID" value="GIO41796.1"/>
    <property type="molecule type" value="Genomic_DNA"/>
</dbReference>
<organism evidence="2 3">
    <name type="scientific">Paenibacillus apis</name>
    <dbReference type="NCBI Taxonomy" id="1792174"/>
    <lineage>
        <taxon>Bacteria</taxon>
        <taxon>Bacillati</taxon>
        <taxon>Bacillota</taxon>
        <taxon>Bacilli</taxon>
        <taxon>Bacillales</taxon>
        <taxon>Paenibacillaceae</taxon>
        <taxon>Paenibacillus</taxon>
    </lineage>
</organism>
<feature type="region of interest" description="Disordered" evidence="1">
    <location>
        <begin position="402"/>
        <end position="438"/>
    </location>
</feature>
<accession>A0A919XYR9</accession>
<feature type="compositionally biased region" description="Low complexity" evidence="1">
    <location>
        <begin position="275"/>
        <end position="294"/>
    </location>
</feature>
<dbReference type="RefSeq" id="WP_301626182.1">
    <property type="nucleotide sequence ID" value="NZ_BORS01000004.1"/>
</dbReference>
<feature type="region of interest" description="Disordered" evidence="1">
    <location>
        <begin position="357"/>
        <end position="380"/>
    </location>
</feature>
<comment type="caution">
    <text evidence="2">The sequence shown here is derived from an EMBL/GenBank/DDBJ whole genome shotgun (WGS) entry which is preliminary data.</text>
</comment>
<proteinExistence type="predicted"/>
<feature type="compositionally biased region" description="Low complexity" evidence="1">
    <location>
        <begin position="251"/>
        <end position="261"/>
    </location>
</feature>
<feature type="region of interest" description="Disordered" evidence="1">
    <location>
        <begin position="251"/>
        <end position="294"/>
    </location>
</feature>
<sequence>MSIGPIIRAMAGEIKPGTPKTLELKAGQVVRGTVLSVSEDGQEAVLNVQGVRLHATLETPLQPGQTTLLQVQPQAEDGMMRLKPIQSAMNGELTGAGLSKALAALGMDNTPANQELLQMMQSAGIPLTKENLAQLSALNAQKPASVNLSEWIQSAGIALSRSLPLTAETVSGLHQAVFGPQLHVLLSSLEEQLTALLSQMNAQGGEGQKGSAAGTGSGPGTAANPTGSLLAQGESIAANANAVRTVDGQAAGNTGNQAAPGMMTAASGSGLSQMQEEAAPPAAPGQAAATPAEGTALPEAGRQMAAAAKGDGRELLQKLQQVLTELKGAALTQGAATASAAAGKQAAAEGPMAAGMASAAMDGEAPAAASPGARPQPQTESWVGRVLKLLGAEHEQQVLRAAAADGKAAGAPQAPQATGQAAPGASLPPQAQQQATTTAAAAQPAVATAAAQQAQAAAAAPLPAQVQPAAAAALAFTDVGGDEAAAVRDTLKGLLLQAAAADQLPEPLREAARQIVQQLTGQQLLLTTDRTTPFAQVTMFLPFTGPNGEETASVQIEARRGRKGELDAANCRLWFDLQMKALGQLMVDVQVADRKVILRILTEDEAVGAYLETKNEDIEQALNGAGYQLLSLKTEPLITSMEAEGSTLELGRSMTYAPTPYKGVDYRI</sequence>
<evidence type="ECO:0000313" key="2">
    <source>
        <dbReference type="EMBL" id="GIO41796.1"/>
    </source>
</evidence>
<dbReference type="Proteomes" id="UP000678895">
    <property type="component" value="Unassembled WGS sequence"/>
</dbReference>
<name>A0A919XYR9_9BACL</name>
<protein>
    <recommendedName>
        <fullName evidence="4">Flagellar hook-length control protein FliK</fullName>
    </recommendedName>
</protein>
<gene>
    <name evidence="2" type="ORF">J41TS4_15540</name>
</gene>
<evidence type="ECO:0000256" key="1">
    <source>
        <dbReference type="SAM" id="MobiDB-lite"/>
    </source>
</evidence>